<name>A0ABP6YJI5_9ACTN</name>
<feature type="transmembrane region" description="Helical" evidence="2">
    <location>
        <begin position="93"/>
        <end position="122"/>
    </location>
</feature>
<proteinExistence type="predicted"/>
<sequence>MSQQYPEWQHPDQPAQEPQYGQQQPQYGSPPQYGQQQPQYGSPPQYGNLPAPQPYGIGYPQQVAPKNPGLALVASFFIPGLGTLINGNVGLGIAIFAAYCVAAVLCFVIIGFVLLPAVWVWGMIDAYQGAKKWNTAHGIVS</sequence>
<dbReference type="Proteomes" id="UP001501222">
    <property type="component" value="Unassembled WGS sequence"/>
</dbReference>
<gene>
    <name evidence="3" type="ORF">GCM10022235_62890</name>
</gene>
<keyword evidence="2" id="KW-0812">Transmembrane</keyword>
<feature type="compositionally biased region" description="Low complexity" evidence="1">
    <location>
        <begin position="18"/>
        <end position="47"/>
    </location>
</feature>
<accession>A0ABP6YJI5</accession>
<feature type="transmembrane region" description="Helical" evidence="2">
    <location>
        <begin position="69"/>
        <end position="87"/>
    </location>
</feature>
<dbReference type="EMBL" id="BAABAA010000010">
    <property type="protein sequence ID" value="GAA3583809.1"/>
    <property type="molecule type" value="Genomic_DNA"/>
</dbReference>
<evidence type="ECO:0000313" key="4">
    <source>
        <dbReference type="Proteomes" id="UP001501222"/>
    </source>
</evidence>
<organism evidence="3 4">
    <name type="scientific">Kribbella ginsengisoli</name>
    <dbReference type="NCBI Taxonomy" id="363865"/>
    <lineage>
        <taxon>Bacteria</taxon>
        <taxon>Bacillati</taxon>
        <taxon>Actinomycetota</taxon>
        <taxon>Actinomycetes</taxon>
        <taxon>Propionibacteriales</taxon>
        <taxon>Kribbellaceae</taxon>
        <taxon>Kribbella</taxon>
    </lineage>
</organism>
<protein>
    <recommendedName>
        <fullName evidence="5">TM2 domain-containing protein</fullName>
    </recommendedName>
</protein>
<dbReference type="RefSeq" id="WP_344846584.1">
    <property type="nucleotide sequence ID" value="NZ_BAABAA010000010.1"/>
</dbReference>
<keyword evidence="2" id="KW-0472">Membrane</keyword>
<evidence type="ECO:0000256" key="2">
    <source>
        <dbReference type="SAM" id="Phobius"/>
    </source>
</evidence>
<comment type="caution">
    <text evidence="3">The sequence shown here is derived from an EMBL/GenBank/DDBJ whole genome shotgun (WGS) entry which is preliminary data.</text>
</comment>
<evidence type="ECO:0000256" key="1">
    <source>
        <dbReference type="SAM" id="MobiDB-lite"/>
    </source>
</evidence>
<evidence type="ECO:0008006" key="5">
    <source>
        <dbReference type="Google" id="ProtNLM"/>
    </source>
</evidence>
<feature type="region of interest" description="Disordered" evidence="1">
    <location>
        <begin position="1"/>
        <end position="60"/>
    </location>
</feature>
<reference evidence="4" key="1">
    <citation type="journal article" date="2019" name="Int. J. Syst. Evol. Microbiol.">
        <title>The Global Catalogue of Microorganisms (GCM) 10K type strain sequencing project: providing services to taxonomists for standard genome sequencing and annotation.</title>
        <authorList>
            <consortium name="The Broad Institute Genomics Platform"/>
            <consortium name="The Broad Institute Genome Sequencing Center for Infectious Disease"/>
            <person name="Wu L."/>
            <person name="Ma J."/>
        </authorList>
    </citation>
    <scope>NUCLEOTIDE SEQUENCE [LARGE SCALE GENOMIC DNA]</scope>
    <source>
        <strain evidence="4">JCM 16928</strain>
    </source>
</reference>
<keyword evidence="4" id="KW-1185">Reference proteome</keyword>
<keyword evidence="2" id="KW-1133">Transmembrane helix</keyword>
<evidence type="ECO:0000313" key="3">
    <source>
        <dbReference type="EMBL" id="GAA3583809.1"/>
    </source>
</evidence>